<evidence type="ECO:0000313" key="1">
    <source>
        <dbReference type="EMBL" id="GBP18290.1"/>
    </source>
</evidence>
<comment type="caution">
    <text evidence="1">The sequence shown here is derived from an EMBL/GenBank/DDBJ whole genome shotgun (WGS) entry which is preliminary data.</text>
</comment>
<accession>A0A4C1TWC9</accession>
<protein>
    <submittedName>
        <fullName evidence="1">Uncharacterized protein</fullName>
    </submittedName>
</protein>
<sequence>MFDIGYVRCVGSRPHGYLYHRCACPSPAPLRCQASKEKALPRRVEPVSPGARAGGSSGHIAVGGHSRSLHRTPLDNVQDNVIYYIHPRRKGGGVCVHPELFVYAATCTRGVQRRIIITPVPLPNSKSVSCGRRFASCVVHDLGVLSCMFYNIYPFKNSDQHG</sequence>
<organism evidence="1 2">
    <name type="scientific">Eumeta variegata</name>
    <name type="common">Bagworm moth</name>
    <name type="synonym">Eumeta japonica</name>
    <dbReference type="NCBI Taxonomy" id="151549"/>
    <lineage>
        <taxon>Eukaryota</taxon>
        <taxon>Metazoa</taxon>
        <taxon>Ecdysozoa</taxon>
        <taxon>Arthropoda</taxon>
        <taxon>Hexapoda</taxon>
        <taxon>Insecta</taxon>
        <taxon>Pterygota</taxon>
        <taxon>Neoptera</taxon>
        <taxon>Endopterygota</taxon>
        <taxon>Lepidoptera</taxon>
        <taxon>Glossata</taxon>
        <taxon>Ditrysia</taxon>
        <taxon>Tineoidea</taxon>
        <taxon>Psychidae</taxon>
        <taxon>Oiketicinae</taxon>
        <taxon>Eumeta</taxon>
    </lineage>
</organism>
<dbReference type="AlphaFoldDB" id="A0A4C1TWC9"/>
<gene>
    <name evidence="1" type="ORF">EVAR_9134_1</name>
</gene>
<name>A0A4C1TWC9_EUMVA</name>
<dbReference type="Proteomes" id="UP000299102">
    <property type="component" value="Unassembled WGS sequence"/>
</dbReference>
<proteinExistence type="predicted"/>
<keyword evidence="2" id="KW-1185">Reference proteome</keyword>
<reference evidence="1 2" key="1">
    <citation type="journal article" date="2019" name="Commun. Biol.">
        <title>The bagworm genome reveals a unique fibroin gene that provides high tensile strength.</title>
        <authorList>
            <person name="Kono N."/>
            <person name="Nakamura H."/>
            <person name="Ohtoshi R."/>
            <person name="Tomita M."/>
            <person name="Numata K."/>
            <person name="Arakawa K."/>
        </authorList>
    </citation>
    <scope>NUCLEOTIDE SEQUENCE [LARGE SCALE GENOMIC DNA]</scope>
</reference>
<evidence type="ECO:0000313" key="2">
    <source>
        <dbReference type="Proteomes" id="UP000299102"/>
    </source>
</evidence>
<dbReference type="EMBL" id="BGZK01000095">
    <property type="protein sequence ID" value="GBP18290.1"/>
    <property type="molecule type" value="Genomic_DNA"/>
</dbReference>